<gene>
    <name evidence="1" type="ORF">GUH15_25220</name>
</gene>
<dbReference type="Pfam" id="PF01924">
    <property type="entry name" value="HypD"/>
    <property type="match status" value="1"/>
</dbReference>
<dbReference type="Proteomes" id="UP000653002">
    <property type="component" value="Unassembled WGS sequence"/>
</dbReference>
<evidence type="ECO:0000313" key="1">
    <source>
        <dbReference type="EMBL" id="MBD4339291.1"/>
    </source>
</evidence>
<dbReference type="Gene3D" id="6.10.20.100">
    <property type="match status" value="1"/>
</dbReference>
<dbReference type="GO" id="GO:0005506">
    <property type="term" value="F:iron ion binding"/>
    <property type="evidence" value="ECO:0007669"/>
    <property type="project" value="TreeGrafter"/>
</dbReference>
<protein>
    <submittedName>
        <fullName evidence="1">Hydrogenase formation protein HypD</fullName>
    </submittedName>
</protein>
<dbReference type="GO" id="GO:0070025">
    <property type="term" value="F:carbon monoxide binding"/>
    <property type="evidence" value="ECO:0007669"/>
    <property type="project" value="TreeGrafter"/>
</dbReference>
<reference evidence="1" key="1">
    <citation type="submission" date="2020-01" db="EMBL/GenBank/DDBJ databases">
        <authorList>
            <person name="Richard D."/>
        </authorList>
    </citation>
    <scope>NUCLEOTIDE SEQUENCE</scope>
    <source>
        <strain evidence="1">JP541</strain>
    </source>
</reference>
<dbReference type="GO" id="GO:0051539">
    <property type="term" value="F:4 iron, 4 sulfur cluster binding"/>
    <property type="evidence" value="ECO:0007669"/>
    <property type="project" value="TreeGrafter"/>
</dbReference>
<name>A0A8I0H4Z2_XANCI</name>
<dbReference type="AlphaFoldDB" id="A0A8I0H4Z2"/>
<feature type="non-terminal residue" evidence="1">
    <location>
        <position position="1"/>
    </location>
</feature>
<comment type="caution">
    <text evidence="1">The sequence shown here is derived from an EMBL/GenBank/DDBJ whole genome shotgun (WGS) entry which is preliminary data.</text>
</comment>
<dbReference type="GO" id="GO:0051604">
    <property type="term" value="P:protein maturation"/>
    <property type="evidence" value="ECO:0007669"/>
    <property type="project" value="TreeGrafter"/>
</dbReference>
<proteinExistence type="predicted"/>
<accession>A0A8I0H4Z2</accession>
<sequence length="61" mass="6739">RFSPEVEPTQEPKGCRCGDVLRGIMAPNECPLFRKVCTPENPIGPCMVSSEGSCAAYFRYL</sequence>
<dbReference type="InterPro" id="IPR002780">
    <property type="entry name" value="Hyd_form_HypD"/>
</dbReference>
<organism evidence="1 2">
    <name type="scientific">Xanthomonas citri pv. citri</name>
    <dbReference type="NCBI Taxonomy" id="611301"/>
    <lineage>
        <taxon>Bacteria</taxon>
        <taxon>Pseudomonadati</taxon>
        <taxon>Pseudomonadota</taxon>
        <taxon>Gammaproteobacteria</taxon>
        <taxon>Lysobacterales</taxon>
        <taxon>Lysobacteraceae</taxon>
        <taxon>Xanthomonas</taxon>
    </lineage>
</organism>
<dbReference type="PANTHER" id="PTHR30149:SF0">
    <property type="entry name" value="HYDROGENASE MATURATION FACTOR HYPD"/>
    <property type="match status" value="1"/>
</dbReference>
<dbReference type="PANTHER" id="PTHR30149">
    <property type="entry name" value="HYDROGENASE PROTEIN ASSEMBLY PROTEIN HYPD"/>
    <property type="match status" value="1"/>
</dbReference>
<dbReference type="InterPro" id="IPR042244">
    <property type="entry name" value="HypD_2_sf"/>
</dbReference>
<dbReference type="EMBL" id="JAABFR010002200">
    <property type="protein sequence ID" value="MBD4339291.1"/>
    <property type="molecule type" value="Genomic_DNA"/>
</dbReference>
<evidence type="ECO:0000313" key="2">
    <source>
        <dbReference type="Proteomes" id="UP000653002"/>
    </source>
</evidence>